<name>A0A1D6MDS7_MAIZE</name>
<feature type="compositionally biased region" description="Low complexity" evidence="1">
    <location>
        <begin position="107"/>
        <end position="119"/>
    </location>
</feature>
<feature type="compositionally biased region" description="Acidic residues" evidence="1">
    <location>
        <begin position="141"/>
        <end position="154"/>
    </location>
</feature>
<protein>
    <submittedName>
        <fullName evidence="3">Uncharacterized protein</fullName>
    </submittedName>
</protein>
<reference evidence="3" key="1">
    <citation type="submission" date="2015-12" db="EMBL/GenBank/DDBJ databases">
        <title>Update maize B73 reference genome by single molecule sequencing technologies.</title>
        <authorList>
            <consortium name="Maize Genome Sequencing Project"/>
            <person name="Ware D."/>
        </authorList>
    </citation>
    <scope>NUCLEOTIDE SEQUENCE</scope>
    <source>
        <tissue evidence="3">Seedling</tissue>
    </source>
</reference>
<feature type="region of interest" description="Disordered" evidence="1">
    <location>
        <begin position="1"/>
        <end position="30"/>
    </location>
</feature>
<keyword evidence="2" id="KW-1133">Transmembrane helix</keyword>
<feature type="region of interest" description="Disordered" evidence="1">
    <location>
        <begin position="388"/>
        <end position="431"/>
    </location>
</feature>
<dbReference type="PANTHER" id="PTHR34564">
    <property type="entry name" value="PEPTIDYL-PROLYL CIS-TRANS ISOMERASE G"/>
    <property type="match status" value="1"/>
</dbReference>
<gene>
    <name evidence="3" type="ORF">ZEAMMB73_Zm00001d039136</name>
</gene>
<keyword evidence="2" id="KW-0812">Transmembrane</keyword>
<feature type="transmembrane region" description="Helical" evidence="2">
    <location>
        <begin position="280"/>
        <end position="300"/>
    </location>
</feature>
<feature type="compositionally biased region" description="Polar residues" evidence="1">
    <location>
        <begin position="158"/>
        <end position="173"/>
    </location>
</feature>
<dbReference type="EMBL" id="CM000782">
    <property type="protein sequence ID" value="AQK88805.1"/>
    <property type="molecule type" value="Genomic_DNA"/>
</dbReference>
<feature type="region of interest" description="Disordered" evidence="1">
    <location>
        <begin position="102"/>
        <end position="186"/>
    </location>
</feature>
<accession>A0A1D6MDS7</accession>
<evidence type="ECO:0000256" key="2">
    <source>
        <dbReference type="SAM" id="Phobius"/>
    </source>
</evidence>
<dbReference type="AlphaFoldDB" id="A0A1D6MDS7"/>
<organism evidence="3">
    <name type="scientific">Zea mays</name>
    <name type="common">Maize</name>
    <dbReference type="NCBI Taxonomy" id="4577"/>
    <lineage>
        <taxon>Eukaryota</taxon>
        <taxon>Viridiplantae</taxon>
        <taxon>Streptophyta</taxon>
        <taxon>Embryophyta</taxon>
        <taxon>Tracheophyta</taxon>
        <taxon>Spermatophyta</taxon>
        <taxon>Magnoliopsida</taxon>
        <taxon>Liliopsida</taxon>
        <taxon>Poales</taxon>
        <taxon>Poaceae</taxon>
        <taxon>PACMAD clade</taxon>
        <taxon>Panicoideae</taxon>
        <taxon>Andropogonodae</taxon>
        <taxon>Andropogoneae</taxon>
        <taxon>Tripsacinae</taxon>
        <taxon>Zea</taxon>
    </lineage>
</organism>
<evidence type="ECO:0000256" key="1">
    <source>
        <dbReference type="SAM" id="MobiDB-lite"/>
    </source>
</evidence>
<sequence length="431" mass="46388">MPDKPRTPSSRRTYSIGEPGKLTTGFSRSARMGNLNPRDRAFASLSNIADLKSVADAATEDLDDEFDHIDESHYVDTEDSTKHKKKSPIFRRCGELAVPLTLPLTYDSDPSPSPSSSPDRFPFGRRYDVGGPTPTRSCWPLEEESTEGDNDDGGPADSSGSLQQRQVGWSSASGRGEPRGDLESRCLDSPLGGFVAVDVGLRTRRPVRTPSSPDPGDGVAWHGGQGPLAHASPPAAAALARLLAGGLRGSDPLLPQHPETAAVAFAVSSPVAGGISLISLLYGIFYRPIVLIFLLLVLIVTSQFEWKQHIGEAEANPTATRRRQQALGREDAVKEKGGRDGIQLLLQGACHFLGLQKFVSSPLDLLSHLAELRALDLRENRLNGTLDGVENAGENLADIESPEFGMEPEPEMEEEEVPPPSTSAGIDDLFW</sequence>
<dbReference type="InParanoid" id="A0A1D6MDS7"/>
<feature type="compositionally biased region" description="Acidic residues" evidence="1">
    <location>
        <begin position="406"/>
        <end position="417"/>
    </location>
</feature>
<dbReference type="STRING" id="4577.A0A1D6MDS7"/>
<evidence type="ECO:0000313" key="3">
    <source>
        <dbReference type="EMBL" id="AQK88805.1"/>
    </source>
</evidence>
<keyword evidence="2" id="KW-0472">Membrane</keyword>
<proteinExistence type="predicted"/>
<feature type="compositionally biased region" description="Basic and acidic residues" evidence="1">
    <location>
        <begin position="176"/>
        <end position="186"/>
    </location>
</feature>
<dbReference type="ExpressionAtlas" id="A0A1D6MDS7">
    <property type="expression patterns" value="baseline"/>
</dbReference>
<feature type="region of interest" description="Disordered" evidence="1">
    <location>
        <begin position="205"/>
        <end position="231"/>
    </location>
</feature>
<dbReference type="PANTHER" id="PTHR34564:SF5">
    <property type="entry name" value="EXPRESSED PROTEIN"/>
    <property type="match status" value="1"/>
</dbReference>